<evidence type="ECO:0000256" key="2">
    <source>
        <dbReference type="SAM" id="Phobius"/>
    </source>
</evidence>
<dbReference type="InterPro" id="IPR028994">
    <property type="entry name" value="Integrin_alpha_N"/>
</dbReference>
<dbReference type="Gene3D" id="1.10.1330.10">
    <property type="entry name" value="Dockerin domain"/>
    <property type="match status" value="1"/>
</dbReference>
<sequence length="692" mass="76364">MKSGYKCSAKRIAAIGVMLCMLVLTCLTVTSVLNTKAEESIGQGHVNYDVTGLRIRKGPTTNSSIITTVSGGFKFDIYEETTDDDGDTWYGIGFYLNGSYERGYIYGGYITVDKRNDYKPDADFEEYLDSQGFPDSYKDGLRQLHAQYPNWVFVADHNGKDWSDVLDNQNIIGRSLTYGSAVSSWKSVADGCYDWETGEYTQLDSGGWVQASSALVEYALDPRNFLNADNIFMFENLSFDGSLQDESGLESMVDGTFMENSSHNLSYEGNDYTYITGLLLAGQKSGVSPYHLASRILQEQGNSGYGSSISGTQSGYWGYYNYYNIGAYASGGLTAVQNGLRYASRTDSETLRPWNTRMKSIVGGAIYLGQSYINRGQNTLYYEKFDMTGRGHQYMTNVLAPRSESVKSAQGYSDSNKNNIAFIFRIPVYENMPENVCEIPTGNGSPNNRLESLYVEDYSITPTFSYYTTEYSLIVDYETSSVYVGGSALDSSADVSGLGYHDLSVGSNDITITVTAANGDEQNYVITVVREDKEPDPEPGPGPEPEPDVTYPGFSTDLFVDEDERYITGINVSEYTGDVLDRISNYDGAYSKILNKNGNEKDGLVGTGDILITYNSSGEEVSRYEIILYGDVNGDGEIDLFDFVAVKRSILGIADPLGVYWKAADCNRDGEIDLFDFVAVKRCILGLGSVKQ</sequence>
<reference evidence="5 6" key="1">
    <citation type="submission" date="2018-08" db="EMBL/GenBank/DDBJ databases">
        <title>A genome reference for cultivated species of the human gut microbiota.</title>
        <authorList>
            <person name="Zou Y."/>
            <person name="Xue W."/>
            <person name="Luo G."/>
        </authorList>
    </citation>
    <scope>NUCLEOTIDE SEQUENCE [LARGE SCALE GENOMIC DNA]</scope>
    <source>
        <strain evidence="5 6">AM37-3BH</strain>
    </source>
</reference>
<dbReference type="InterPro" id="IPR018247">
    <property type="entry name" value="EF_Hand_1_Ca_BS"/>
</dbReference>
<dbReference type="InterPro" id="IPR016134">
    <property type="entry name" value="Dockerin_dom"/>
</dbReference>
<dbReference type="SUPFAM" id="SSF63446">
    <property type="entry name" value="Type I dockerin domain"/>
    <property type="match status" value="1"/>
</dbReference>
<dbReference type="PROSITE" id="PS51781">
    <property type="entry name" value="SH3B"/>
    <property type="match status" value="1"/>
</dbReference>
<evidence type="ECO:0008006" key="7">
    <source>
        <dbReference type="Google" id="ProtNLM"/>
    </source>
</evidence>
<evidence type="ECO:0000313" key="6">
    <source>
        <dbReference type="Proteomes" id="UP000285844"/>
    </source>
</evidence>
<feature type="transmembrane region" description="Helical" evidence="2">
    <location>
        <begin position="12"/>
        <end position="33"/>
    </location>
</feature>
<organism evidence="5 6">
    <name type="scientific">Lachnospira eligens</name>
    <dbReference type="NCBI Taxonomy" id="39485"/>
    <lineage>
        <taxon>Bacteria</taxon>
        <taxon>Bacillati</taxon>
        <taxon>Bacillota</taxon>
        <taxon>Clostridia</taxon>
        <taxon>Lachnospirales</taxon>
        <taxon>Lachnospiraceae</taxon>
        <taxon>Lachnospira</taxon>
    </lineage>
</organism>
<dbReference type="AlphaFoldDB" id="A0A413YWA8"/>
<proteinExistence type="predicted"/>
<dbReference type="GO" id="GO:0000272">
    <property type="term" value="P:polysaccharide catabolic process"/>
    <property type="evidence" value="ECO:0007669"/>
    <property type="project" value="InterPro"/>
</dbReference>
<evidence type="ECO:0000259" key="3">
    <source>
        <dbReference type="PROSITE" id="PS51766"/>
    </source>
</evidence>
<evidence type="ECO:0000313" key="5">
    <source>
        <dbReference type="EMBL" id="RHC13355.1"/>
    </source>
</evidence>
<dbReference type="Proteomes" id="UP000285844">
    <property type="component" value="Unassembled WGS sequence"/>
</dbReference>
<accession>A0A413YWA8</accession>
<dbReference type="SUPFAM" id="SSF69318">
    <property type="entry name" value="Integrin alpha N-terminal domain"/>
    <property type="match status" value="1"/>
</dbReference>
<keyword evidence="2" id="KW-0812">Transmembrane</keyword>
<dbReference type="InterPro" id="IPR036439">
    <property type="entry name" value="Dockerin_dom_sf"/>
</dbReference>
<dbReference type="Pfam" id="PF12733">
    <property type="entry name" value="Cadherin-like"/>
    <property type="match status" value="1"/>
</dbReference>
<dbReference type="GO" id="GO:0004553">
    <property type="term" value="F:hydrolase activity, hydrolyzing O-glycosyl compounds"/>
    <property type="evidence" value="ECO:0007669"/>
    <property type="project" value="InterPro"/>
</dbReference>
<feature type="domain" description="Dockerin" evidence="3">
    <location>
        <begin position="625"/>
        <end position="692"/>
    </location>
</feature>
<keyword evidence="2" id="KW-0472">Membrane</keyword>
<dbReference type="PROSITE" id="PS51766">
    <property type="entry name" value="DOCKERIN"/>
    <property type="match status" value="1"/>
</dbReference>
<dbReference type="RefSeq" id="WP_118265406.1">
    <property type="nucleotide sequence ID" value="NZ_QRKY01000006.1"/>
</dbReference>
<gene>
    <name evidence="5" type="ORF">DW858_06645</name>
</gene>
<evidence type="ECO:0000259" key="4">
    <source>
        <dbReference type="PROSITE" id="PS51781"/>
    </source>
</evidence>
<dbReference type="CDD" id="cd14256">
    <property type="entry name" value="Dockerin_I"/>
    <property type="match status" value="1"/>
</dbReference>
<feature type="domain" description="SH3b" evidence="4">
    <location>
        <begin position="41"/>
        <end position="114"/>
    </location>
</feature>
<keyword evidence="2" id="KW-1133">Transmembrane helix</keyword>
<feature type="region of interest" description="Disordered" evidence="1">
    <location>
        <begin position="532"/>
        <end position="553"/>
    </location>
</feature>
<dbReference type="PROSITE" id="PS00448">
    <property type="entry name" value="CLOS_CELLULOSOME_RPT"/>
    <property type="match status" value="1"/>
</dbReference>
<dbReference type="Gene3D" id="2.30.30.40">
    <property type="entry name" value="SH3 Domains"/>
    <property type="match status" value="1"/>
</dbReference>
<dbReference type="InterPro" id="IPR003646">
    <property type="entry name" value="SH3-like_bac-type"/>
</dbReference>
<comment type="caution">
    <text evidence="5">The sequence shown here is derived from an EMBL/GenBank/DDBJ whole genome shotgun (WGS) entry which is preliminary data.</text>
</comment>
<dbReference type="PROSITE" id="PS00018">
    <property type="entry name" value="EF_HAND_1"/>
    <property type="match status" value="2"/>
</dbReference>
<evidence type="ECO:0000256" key="1">
    <source>
        <dbReference type="SAM" id="MobiDB-lite"/>
    </source>
</evidence>
<name>A0A413YWA8_9FIRM</name>
<dbReference type="EMBL" id="QSHM01000006">
    <property type="protein sequence ID" value="RHC13355.1"/>
    <property type="molecule type" value="Genomic_DNA"/>
</dbReference>
<dbReference type="InterPro" id="IPR025883">
    <property type="entry name" value="Cadherin-like_domain"/>
</dbReference>
<dbReference type="Pfam" id="PF08239">
    <property type="entry name" value="SH3_3"/>
    <property type="match status" value="1"/>
</dbReference>
<dbReference type="Pfam" id="PF00404">
    <property type="entry name" value="Dockerin_1"/>
    <property type="match status" value="1"/>
</dbReference>
<protein>
    <recommendedName>
        <fullName evidence="7">AtlE</fullName>
    </recommendedName>
</protein>
<dbReference type="InterPro" id="IPR002105">
    <property type="entry name" value="Dockerin_1_rpt"/>
</dbReference>